<dbReference type="InterPro" id="IPR011006">
    <property type="entry name" value="CheY-like_superfamily"/>
</dbReference>
<keyword evidence="5" id="KW-1185">Reference proteome</keyword>
<dbReference type="EMBL" id="JACHON010000007">
    <property type="protein sequence ID" value="MBB6513079.1"/>
    <property type="molecule type" value="Genomic_DNA"/>
</dbReference>
<evidence type="ECO:0000259" key="3">
    <source>
        <dbReference type="PROSITE" id="PS50110"/>
    </source>
</evidence>
<name>A0A841RKQ9_9BACI</name>
<accession>A0A841RKQ9</accession>
<gene>
    <name evidence="4" type="ORF">GGQ92_001869</name>
</gene>
<dbReference type="AlphaFoldDB" id="A0A841RKQ9"/>
<dbReference type="SMART" id="SM00448">
    <property type="entry name" value="REC"/>
    <property type="match status" value="1"/>
</dbReference>
<dbReference type="CDD" id="cd00156">
    <property type="entry name" value="REC"/>
    <property type="match status" value="1"/>
</dbReference>
<sequence>MKNRVLVVDDQTGIQMLLEEIIKQDGHQVLIANNGLEAFDLIQQTKPDLLITDYRLPIMDGAGLIKKNEELGIYVPTVVMSGLPEKAEIAMGGLQSVVKVISKPFPLEEIRKILTDLLH</sequence>
<evidence type="ECO:0000313" key="4">
    <source>
        <dbReference type="EMBL" id="MBB6513079.1"/>
    </source>
</evidence>
<dbReference type="PANTHER" id="PTHR44591">
    <property type="entry name" value="STRESS RESPONSE REGULATOR PROTEIN 1"/>
    <property type="match status" value="1"/>
</dbReference>
<dbReference type="PROSITE" id="PS50110">
    <property type="entry name" value="RESPONSE_REGULATORY"/>
    <property type="match status" value="1"/>
</dbReference>
<dbReference type="GO" id="GO:0000160">
    <property type="term" value="P:phosphorelay signal transduction system"/>
    <property type="evidence" value="ECO:0007669"/>
    <property type="project" value="InterPro"/>
</dbReference>
<keyword evidence="1 2" id="KW-0597">Phosphoprotein</keyword>
<feature type="modified residue" description="4-aspartylphosphate" evidence="2">
    <location>
        <position position="53"/>
    </location>
</feature>
<dbReference type="InterPro" id="IPR001789">
    <property type="entry name" value="Sig_transdc_resp-reg_receiver"/>
</dbReference>
<dbReference type="PANTHER" id="PTHR44591:SF3">
    <property type="entry name" value="RESPONSE REGULATORY DOMAIN-CONTAINING PROTEIN"/>
    <property type="match status" value="1"/>
</dbReference>
<organism evidence="4 5">
    <name type="scientific">Gracilibacillus halotolerans</name>
    <dbReference type="NCBI Taxonomy" id="74386"/>
    <lineage>
        <taxon>Bacteria</taxon>
        <taxon>Bacillati</taxon>
        <taxon>Bacillota</taxon>
        <taxon>Bacilli</taxon>
        <taxon>Bacillales</taxon>
        <taxon>Bacillaceae</taxon>
        <taxon>Gracilibacillus</taxon>
    </lineage>
</organism>
<comment type="caution">
    <text evidence="4">The sequence shown here is derived from an EMBL/GenBank/DDBJ whole genome shotgun (WGS) entry which is preliminary data.</text>
</comment>
<dbReference type="Pfam" id="PF00072">
    <property type="entry name" value="Response_reg"/>
    <property type="match status" value="1"/>
</dbReference>
<evidence type="ECO:0000256" key="1">
    <source>
        <dbReference type="ARBA" id="ARBA00022553"/>
    </source>
</evidence>
<evidence type="ECO:0000256" key="2">
    <source>
        <dbReference type="PROSITE-ProRule" id="PRU00169"/>
    </source>
</evidence>
<protein>
    <submittedName>
        <fullName evidence="4">Two-component system response regulator (Stage 0 sporulation protein F)</fullName>
    </submittedName>
</protein>
<dbReference type="Proteomes" id="UP000572212">
    <property type="component" value="Unassembled WGS sequence"/>
</dbReference>
<dbReference type="SUPFAM" id="SSF52172">
    <property type="entry name" value="CheY-like"/>
    <property type="match status" value="1"/>
</dbReference>
<dbReference type="RefSeq" id="WP_184247566.1">
    <property type="nucleotide sequence ID" value="NZ_BAAACU010000053.1"/>
</dbReference>
<reference evidence="4 5" key="1">
    <citation type="submission" date="2020-08" db="EMBL/GenBank/DDBJ databases">
        <title>Genomic Encyclopedia of Type Strains, Phase IV (KMG-IV): sequencing the most valuable type-strain genomes for metagenomic binning, comparative biology and taxonomic classification.</title>
        <authorList>
            <person name="Goeker M."/>
        </authorList>
    </citation>
    <scope>NUCLEOTIDE SEQUENCE [LARGE SCALE GENOMIC DNA]</scope>
    <source>
        <strain evidence="4 5">DSM 11805</strain>
    </source>
</reference>
<dbReference type="InterPro" id="IPR050595">
    <property type="entry name" value="Bact_response_regulator"/>
</dbReference>
<dbReference type="Gene3D" id="3.40.50.2300">
    <property type="match status" value="1"/>
</dbReference>
<proteinExistence type="predicted"/>
<evidence type="ECO:0000313" key="5">
    <source>
        <dbReference type="Proteomes" id="UP000572212"/>
    </source>
</evidence>
<feature type="domain" description="Response regulatory" evidence="3">
    <location>
        <begin position="4"/>
        <end position="118"/>
    </location>
</feature>